<evidence type="ECO:0008006" key="3">
    <source>
        <dbReference type="Google" id="ProtNLM"/>
    </source>
</evidence>
<gene>
    <name evidence="1" type="ORF">B7R54_04995</name>
</gene>
<keyword evidence="2" id="KW-1185">Reference proteome</keyword>
<dbReference type="EMBL" id="NBWZ01000001">
    <property type="protein sequence ID" value="RFA08656.1"/>
    <property type="molecule type" value="Genomic_DNA"/>
</dbReference>
<dbReference type="Proteomes" id="UP000256486">
    <property type="component" value="Unassembled WGS sequence"/>
</dbReference>
<dbReference type="Gene3D" id="3.40.50.150">
    <property type="entry name" value="Vaccinia Virus protein VP39"/>
    <property type="match status" value="1"/>
</dbReference>
<sequence>MATDDVVYRSLLGGQQAEISLVDAATRTFRLTVDGVPQSQVCLADPALVDFDYVRHIARLIDAQAAKGVPLTCAHLGGGALTLPRYVGATRPGSVQYVVESEAERTTDLLGILPLPEGCDVRFLFGDAREIVDGNGPRSSFPWRNADVTVVDLWAGSTVVSRVASLEFYARLARICSSDGVLAVNLPDGREFHYTRGQAAALSTLFAHVAVATDGRILEEPLLGNVLVIASNSPLDALEQPGWPVGDHNPPYVLIGDRLRQWIAGAPPLTDSDATDSPSP</sequence>
<proteinExistence type="predicted"/>
<dbReference type="InterPro" id="IPR029063">
    <property type="entry name" value="SAM-dependent_MTases_sf"/>
</dbReference>
<dbReference type="AlphaFoldDB" id="A0A3E0VFD2"/>
<dbReference type="RefSeq" id="WP_116414062.1">
    <property type="nucleotide sequence ID" value="NZ_NBWZ01000001.1"/>
</dbReference>
<evidence type="ECO:0000313" key="1">
    <source>
        <dbReference type="EMBL" id="RFA08656.1"/>
    </source>
</evidence>
<dbReference type="OrthoDB" id="8221452at2"/>
<evidence type="ECO:0000313" key="2">
    <source>
        <dbReference type="Proteomes" id="UP000256486"/>
    </source>
</evidence>
<organism evidence="1 2">
    <name type="scientific">Subtercola boreus</name>
    <dbReference type="NCBI Taxonomy" id="120213"/>
    <lineage>
        <taxon>Bacteria</taxon>
        <taxon>Bacillati</taxon>
        <taxon>Actinomycetota</taxon>
        <taxon>Actinomycetes</taxon>
        <taxon>Micrococcales</taxon>
        <taxon>Microbacteriaceae</taxon>
        <taxon>Subtercola</taxon>
    </lineage>
</organism>
<accession>A0A3E0VFD2</accession>
<protein>
    <recommendedName>
        <fullName evidence="3">Spermine synthase</fullName>
    </recommendedName>
</protein>
<dbReference type="SUPFAM" id="SSF53335">
    <property type="entry name" value="S-adenosyl-L-methionine-dependent methyltransferases"/>
    <property type="match status" value="1"/>
</dbReference>
<reference evidence="1 2" key="1">
    <citation type="submission" date="2017-04" db="EMBL/GenBank/DDBJ databases">
        <title>Comparative genome analysis of Subtercola boreus.</title>
        <authorList>
            <person name="Cho Y.-J."/>
            <person name="Cho A."/>
            <person name="Kim O.-S."/>
            <person name="Lee J.-I."/>
        </authorList>
    </citation>
    <scope>NUCLEOTIDE SEQUENCE [LARGE SCALE GENOMIC DNA]</scope>
    <source>
        <strain evidence="1 2">K300</strain>
    </source>
</reference>
<name>A0A3E0VFD2_9MICO</name>
<comment type="caution">
    <text evidence="1">The sequence shown here is derived from an EMBL/GenBank/DDBJ whole genome shotgun (WGS) entry which is preliminary data.</text>
</comment>